<dbReference type="AlphaFoldDB" id="R6RVW1"/>
<sequence length="179" mass="20118">MLRLDFTDPSALTLSYLLFPKLLRRLQFLTEQRNPAHSANPYTSTLLQLSSRQASSRMYPYSQVVTVLVLRILTPLRSLQYTTTQKSPGSQSVSRMTLQVFHCPSVRTPTQLPKAQPAVSSGVLVQMVLSVLTRTLSRLSVTTQICMLRHTSHTTQRSQAVLRFLTFVSVSHLSSQLTL</sequence>
<protein>
    <submittedName>
        <fullName evidence="1">Uncharacterized protein</fullName>
    </submittedName>
</protein>
<evidence type="ECO:0000313" key="2">
    <source>
        <dbReference type="Proteomes" id="UP000018142"/>
    </source>
</evidence>
<reference evidence="1" key="1">
    <citation type="submission" date="2012-11" db="EMBL/GenBank/DDBJ databases">
        <title>Dependencies among metagenomic species, viruses, plasmids and units of genetic variation.</title>
        <authorList>
            <person name="Nielsen H.B."/>
            <person name="Almeida M."/>
            <person name="Juncker A.S."/>
            <person name="Rasmussen S."/>
            <person name="Li J."/>
            <person name="Sunagawa S."/>
            <person name="Plichta D."/>
            <person name="Gautier L."/>
            <person name="Le Chatelier E."/>
            <person name="Peletier E."/>
            <person name="Bonde I."/>
            <person name="Nielsen T."/>
            <person name="Manichanh C."/>
            <person name="Arumugam M."/>
            <person name="Batto J."/>
            <person name="Santos M.B.Q.D."/>
            <person name="Blom N."/>
            <person name="Borruel N."/>
            <person name="Burgdorf K.S."/>
            <person name="Boumezbeur F."/>
            <person name="Casellas F."/>
            <person name="Dore J."/>
            <person name="Guarner F."/>
            <person name="Hansen T."/>
            <person name="Hildebrand F."/>
            <person name="Kaas R.S."/>
            <person name="Kennedy S."/>
            <person name="Kristiansen K."/>
            <person name="Kultima J.R."/>
            <person name="Leonard P."/>
            <person name="Levenez F."/>
            <person name="Lund O."/>
            <person name="Moumen B."/>
            <person name="Le Paslier D."/>
            <person name="Pons N."/>
            <person name="Pedersen O."/>
            <person name="Prifti E."/>
            <person name="Qin J."/>
            <person name="Raes J."/>
            <person name="Tap J."/>
            <person name="Tims S."/>
            <person name="Ussery D.W."/>
            <person name="Yamada T."/>
            <person name="MetaHit consortium"/>
            <person name="Renault P."/>
            <person name="Sicheritz-Ponten T."/>
            <person name="Bork P."/>
            <person name="Wang J."/>
            <person name="Brunak S."/>
            <person name="Ehrlich S.D."/>
        </authorList>
    </citation>
    <scope>NUCLEOTIDE SEQUENCE [LARGE SCALE GENOMIC DNA]</scope>
</reference>
<accession>R6RVW1</accession>
<dbReference type="EMBL" id="CBFJ010000219">
    <property type="protein sequence ID" value="CDC49484.1"/>
    <property type="molecule type" value="Genomic_DNA"/>
</dbReference>
<name>R6RVW1_9FIRM</name>
<dbReference type="Proteomes" id="UP000018142">
    <property type="component" value="Unassembled WGS sequence"/>
</dbReference>
<proteinExistence type="predicted"/>
<organism evidence="1 2">
    <name type="scientific">[Eubacterium] siraeum CAG:80</name>
    <dbReference type="NCBI Taxonomy" id="1263080"/>
    <lineage>
        <taxon>Bacteria</taxon>
        <taxon>Bacillati</taxon>
        <taxon>Bacillota</taxon>
        <taxon>Clostridia</taxon>
        <taxon>Eubacteriales</taxon>
        <taxon>Oscillospiraceae</taxon>
        <taxon>Oscillospiraceae incertae sedis</taxon>
    </lineage>
</organism>
<comment type="caution">
    <text evidence="1">The sequence shown here is derived from an EMBL/GenBank/DDBJ whole genome shotgun (WGS) entry which is preliminary data.</text>
</comment>
<evidence type="ECO:0000313" key="1">
    <source>
        <dbReference type="EMBL" id="CDC49484.1"/>
    </source>
</evidence>
<gene>
    <name evidence="1" type="ORF">BN788_00950</name>
</gene>